<accession>A0A376LLP7</accession>
<dbReference type="Proteomes" id="UP000254877">
    <property type="component" value="Unassembled WGS sequence"/>
</dbReference>
<evidence type="ECO:0000313" key="9">
    <source>
        <dbReference type="Proteomes" id="UP000254877"/>
    </source>
</evidence>
<evidence type="ECO:0000256" key="2">
    <source>
        <dbReference type="ARBA" id="ARBA00022475"/>
    </source>
</evidence>
<dbReference type="Pfam" id="PF02706">
    <property type="entry name" value="Wzz"/>
    <property type="match status" value="1"/>
</dbReference>
<evidence type="ECO:0000256" key="6">
    <source>
        <dbReference type="SAM" id="Phobius"/>
    </source>
</evidence>
<keyword evidence="4 6" id="KW-1133">Transmembrane helix</keyword>
<evidence type="ECO:0000256" key="4">
    <source>
        <dbReference type="ARBA" id="ARBA00022989"/>
    </source>
</evidence>
<evidence type="ECO:0000313" key="8">
    <source>
        <dbReference type="EMBL" id="STF45091.1"/>
    </source>
</evidence>
<proteinExistence type="predicted"/>
<organism evidence="8 9">
    <name type="scientific">Escherichia coli</name>
    <dbReference type="NCBI Taxonomy" id="562"/>
    <lineage>
        <taxon>Bacteria</taxon>
        <taxon>Pseudomonadati</taxon>
        <taxon>Pseudomonadota</taxon>
        <taxon>Gammaproteobacteria</taxon>
        <taxon>Enterobacterales</taxon>
        <taxon>Enterobacteriaceae</taxon>
        <taxon>Escherichia</taxon>
    </lineage>
</organism>
<dbReference type="AlphaFoldDB" id="A0A376LLP7"/>
<gene>
    <name evidence="8" type="primary">wzzB</name>
    <name evidence="8" type="ORF">NCTC7928_05850</name>
</gene>
<feature type="transmembrane region" description="Helical" evidence="6">
    <location>
        <begin position="32"/>
        <end position="49"/>
    </location>
</feature>
<sequence length="50" mass="5698">MRVENNNVSGQNHDPEQIDLIDLLVQLWRGKMTIIISVIVAIALAIDIWQ</sequence>
<keyword evidence="3 6" id="KW-0812">Transmembrane</keyword>
<reference evidence="8 9" key="1">
    <citation type="submission" date="2018-06" db="EMBL/GenBank/DDBJ databases">
        <authorList>
            <consortium name="Pathogen Informatics"/>
            <person name="Doyle S."/>
        </authorList>
    </citation>
    <scope>NUCLEOTIDE SEQUENCE [LARGE SCALE GENOMIC DNA]</scope>
    <source>
        <strain evidence="8 9">NCTC7928</strain>
    </source>
</reference>
<evidence type="ECO:0000256" key="1">
    <source>
        <dbReference type="ARBA" id="ARBA00004651"/>
    </source>
</evidence>
<dbReference type="InterPro" id="IPR003856">
    <property type="entry name" value="LPS_length_determ_N"/>
</dbReference>
<feature type="domain" description="Polysaccharide chain length determinant N-terminal" evidence="7">
    <location>
        <begin position="16"/>
        <end position="46"/>
    </location>
</feature>
<protein>
    <submittedName>
        <fullName evidence="8">Polysaccharide antigen chain regulator</fullName>
    </submittedName>
</protein>
<comment type="subcellular location">
    <subcellularLocation>
        <location evidence="1">Cell membrane</location>
        <topology evidence="1">Multi-pass membrane protein</topology>
    </subcellularLocation>
</comment>
<dbReference type="EMBL" id="UGAB01000002">
    <property type="protein sequence ID" value="STF45091.1"/>
    <property type="molecule type" value="Genomic_DNA"/>
</dbReference>
<evidence type="ECO:0000256" key="3">
    <source>
        <dbReference type="ARBA" id="ARBA00022692"/>
    </source>
</evidence>
<dbReference type="GO" id="GO:0005886">
    <property type="term" value="C:plasma membrane"/>
    <property type="evidence" value="ECO:0007669"/>
    <property type="project" value="UniProtKB-SubCell"/>
</dbReference>
<evidence type="ECO:0000259" key="7">
    <source>
        <dbReference type="Pfam" id="PF02706"/>
    </source>
</evidence>
<keyword evidence="2" id="KW-1003">Cell membrane</keyword>
<keyword evidence="5 6" id="KW-0472">Membrane</keyword>
<name>A0A376LLP7_ECOLX</name>
<evidence type="ECO:0000256" key="5">
    <source>
        <dbReference type="ARBA" id="ARBA00023136"/>
    </source>
</evidence>